<feature type="compositionally biased region" description="Basic residues" evidence="1">
    <location>
        <begin position="37"/>
        <end position="47"/>
    </location>
</feature>
<feature type="compositionally biased region" description="Low complexity" evidence="1">
    <location>
        <begin position="1"/>
        <end position="17"/>
    </location>
</feature>
<evidence type="ECO:0000313" key="3">
    <source>
        <dbReference type="Proteomes" id="UP001396898"/>
    </source>
</evidence>
<evidence type="ECO:0000313" key="2">
    <source>
        <dbReference type="EMBL" id="KAK8036358.1"/>
    </source>
</evidence>
<keyword evidence="3" id="KW-1185">Reference proteome</keyword>
<dbReference type="EMBL" id="JAQQWI010000004">
    <property type="protein sequence ID" value="KAK8036358.1"/>
    <property type="molecule type" value="Genomic_DNA"/>
</dbReference>
<accession>A0ABR1SPU8</accession>
<sequence>MSGSGNTNDNDNANNDDGGPGKRSQMSLSLDSIIAAGKKKRRGAVKRRWNEELGNGGSSQAEGAKRPMVESVRASSAVKYKGRTFVDIPEKPRQRPDQLAWQLRQAQQAMAASGYRFDGPDADCNRVVYAVDDQGFPIVPSLEGGRKQRSCPYQGGRKGRIGPAHGGALVPQEVRQRTKQRRVGR</sequence>
<evidence type="ECO:0000256" key="1">
    <source>
        <dbReference type="SAM" id="MobiDB-lite"/>
    </source>
</evidence>
<proteinExistence type="predicted"/>
<reference evidence="2 3" key="1">
    <citation type="submission" date="2023-01" db="EMBL/GenBank/DDBJ databases">
        <title>Analysis of 21 Apiospora genomes using comparative genomics revels a genus with tremendous synthesis potential of carbohydrate active enzymes and secondary metabolites.</title>
        <authorList>
            <person name="Sorensen T."/>
        </authorList>
    </citation>
    <scope>NUCLEOTIDE SEQUENCE [LARGE SCALE GENOMIC DNA]</scope>
    <source>
        <strain evidence="2 3">CBS 20057</strain>
    </source>
</reference>
<dbReference type="Proteomes" id="UP001396898">
    <property type="component" value="Unassembled WGS sequence"/>
</dbReference>
<gene>
    <name evidence="2" type="ORF">PG991_001495</name>
</gene>
<name>A0ABR1SPU8_9PEZI</name>
<protein>
    <submittedName>
        <fullName evidence="2">Uncharacterized protein</fullName>
    </submittedName>
</protein>
<organism evidence="2 3">
    <name type="scientific">Apiospora marii</name>
    <dbReference type="NCBI Taxonomy" id="335849"/>
    <lineage>
        <taxon>Eukaryota</taxon>
        <taxon>Fungi</taxon>
        <taxon>Dikarya</taxon>
        <taxon>Ascomycota</taxon>
        <taxon>Pezizomycotina</taxon>
        <taxon>Sordariomycetes</taxon>
        <taxon>Xylariomycetidae</taxon>
        <taxon>Amphisphaeriales</taxon>
        <taxon>Apiosporaceae</taxon>
        <taxon>Apiospora</taxon>
    </lineage>
</organism>
<feature type="region of interest" description="Disordered" evidence="1">
    <location>
        <begin position="140"/>
        <end position="185"/>
    </location>
</feature>
<feature type="region of interest" description="Disordered" evidence="1">
    <location>
        <begin position="1"/>
        <end position="70"/>
    </location>
</feature>
<comment type="caution">
    <text evidence="2">The sequence shown here is derived from an EMBL/GenBank/DDBJ whole genome shotgun (WGS) entry which is preliminary data.</text>
</comment>